<feature type="transmembrane region" description="Helical" evidence="1">
    <location>
        <begin position="21"/>
        <end position="43"/>
    </location>
</feature>
<keyword evidence="3" id="KW-1185">Reference proteome</keyword>
<dbReference type="RefSeq" id="WP_041953664.1">
    <property type="nucleotide sequence ID" value="NZ_CP009761.1"/>
</dbReference>
<dbReference type="KEGG" id="pmic:NW74_02350"/>
<keyword evidence="1" id="KW-1133">Transmembrane helix</keyword>
<protein>
    <submittedName>
        <fullName evidence="2">Uncharacterized protein</fullName>
    </submittedName>
</protein>
<evidence type="ECO:0000313" key="3">
    <source>
        <dbReference type="Proteomes" id="UP000031386"/>
    </source>
</evidence>
<feature type="transmembrane region" description="Helical" evidence="1">
    <location>
        <begin position="55"/>
        <end position="77"/>
    </location>
</feature>
<dbReference type="OrthoDB" id="9845146at2"/>
<feature type="transmembrane region" description="Helical" evidence="1">
    <location>
        <begin position="117"/>
        <end position="142"/>
    </location>
</feature>
<feature type="transmembrane region" description="Helical" evidence="1">
    <location>
        <begin position="299"/>
        <end position="317"/>
    </location>
</feature>
<sequence>MVLLRKKLENINLKYEKILRIINTIFNILWVLVYSIYFIISFYLLDFQLSYVFDFLQILLGFIFIFNSMNMIYFMLIRYTKFKLSFINPLNILVKILAFLNMNLLLYISIFKSEFLFYNHFLTLFNYSYIIFLSFELFFILYNINDVKFKIKDDEFPNNNEIDKWFDNEYFGYSLQLKEFLNRDVKDYIKTNHDNLKFLEEFIFSKFPTENDLIREKFLLEKNKNIDINSFELISKAINKGVTIAIAFIVKTGLISTIIISSFISAVFATIRLILTSIAVKISLFIGKNNITKAEDLKTYLKVGFLVFLIMILILALDNLNLIIKNSIKNKKNRKYKENYLKLVRYICDNYDCLKNRGK</sequence>
<name>A0A0B4S0F7_9FIRM</name>
<reference evidence="2 3" key="1">
    <citation type="submission" date="2014-10" db="EMBL/GenBank/DDBJ databases">
        <title>Complete genome sequence of Parvimonas micra KCOM 1535 (= ChDC B708).</title>
        <authorList>
            <person name="Kook J.-K."/>
            <person name="Park S.-N."/>
            <person name="Lim Y.K."/>
            <person name="Roh H."/>
        </authorList>
    </citation>
    <scope>NUCLEOTIDE SEQUENCE [LARGE SCALE GENOMIC DNA]</scope>
    <source>
        <strain evidence="3">KCOM 1535 / ChDC B708</strain>
    </source>
</reference>
<evidence type="ECO:0000256" key="1">
    <source>
        <dbReference type="SAM" id="Phobius"/>
    </source>
</evidence>
<organism evidence="2 3">
    <name type="scientific">Parvimonas micra</name>
    <dbReference type="NCBI Taxonomy" id="33033"/>
    <lineage>
        <taxon>Bacteria</taxon>
        <taxon>Bacillati</taxon>
        <taxon>Bacillota</taxon>
        <taxon>Tissierellia</taxon>
        <taxon>Tissierellales</taxon>
        <taxon>Peptoniphilaceae</taxon>
        <taxon>Parvimonas</taxon>
    </lineage>
</organism>
<dbReference type="AlphaFoldDB" id="A0A0B4S0F7"/>
<gene>
    <name evidence="2" type="ORF">NW74_02350</name>
</gene>
<dbReference type="Proteomes" id="UP000031386">
    <property type="component" value="Chromosome"/>
</dbReference>
<feature type="transmembrane region" description="Helical" evidence="1">
    <location>
        <begin position="89"/>
        <end position="111"/>
    </location>
</feature>
<keyword evidence="1" id="KW-0812">Transmembrane</keyword>
<accession>A0A0B4S0F7</accession>
<proteinExistence type="predicted"/>
<evidence type="ECO:0000313" key="2">
    <source>
        <dbReference type="EMBL" id="AIZ36273.1"/>
    </source>
</evidence>
<keyword evidence="1" id="KW-0472">Membrane</keyword>
<dbReference type="EMBL" id="CP009761">
    <property type="protein sequence ID" value="AIZ36273.1"/>
    <property type="molecule type" value="Genomic_DNA"/>
</dbReference>
<dbReference type="STRING" id="33033.NW74_02350"/>